<evidence type="ECO:0000313" key="2">
    <source>
        <dbReference type="EMBL" id="MBS7812083.1"/>
    </source>
</evidence>
<keyword evidence="1" id="KW-0732">Signal</keyword>
<feature type="chain" id="PRO_5046465411" description="Lipoprotein" evidence="1">
    <location>
        <begin position="22"/>
        <end position="54"/>
    </location>
</feature>
<proteinExistence type="predicted"/>
<accession>A0ABS5QF19</accession>
<evidence type="ECO:0008006" key="4">
    <source>
        <dbReference type="Google" id="ProtNLM"/>
    </source>
</evidence>
<dbReference type="RefSeq" id="WP_213670719.1">
    <property type="nucleotide sequence ID" value="NZ_JAHCDA010000002.1"/>
</dbReference>
<name>A0ABS5QF19_9PROT</name>
<keyword evidence="3" id="KW-1185">Reference proteome</keyword>
<sequence>MYRTLLACLALLALASLPGCVAYPAYGPGYYARPAPYGYYGRPYYRGGGGYYRY</sequence>
<organism evidence="2 3">
    <name type="scientific">Roseococcus pinisoli</name>
    <dbReference type="NCBI Taxonomy" id="2835040"/>
    <lineage>
        <taxon>Bacteria</taxon>
        <taxon>Pseudomonadati</taxon>
        <taxon>Pseudomonadota</taxon>
        <taxon>Alphaproteobacteria</taxon>
        <taxon>Acetobacterales</taxon>
        <taxon>Roseomonadaceae</taxon>
        <taxon>Roseococcus</taxon>
    </lineage>
</organism>
<reference evidence="2 3" key="1">
    <citation type="submission" date="2021-05" db="EMBL/GenBank/DDBJ databases">
        <title>Roseococcus sp. XZZS9, whole genome shotgun sequencing project.</title>
        <authorList>
            <person name="Zhao G."/>
            <person name="Shen L."/>
        </authorList>
    </citation>
    <scope>NUCLEOTIDE SEQUENCE [LARGE SCALE GENOMIC DNA]</scope>
    <source>
        <strain evidence="2 3">XZZS9</strain>
    </source>
</reference>
<feature type="signal peptide" evidence="1">
    <location>
        <begin position="1"/>
        <end position="21"/>
    </location>
</feature>
<gene>
    <name evidence="2" type="ORF">KHU32_14115</name>
</gene>
<evidence type="ECO:0000256" key="1">
    <source>
        <dbReference type="SAM" id="SignalP"/>
    </source>
</evidence>
<protein>
    <recommendedName>
        <fullName evidence="4">Lipoprotein</fullName>
    </recommendedName>
</protein>
<evidence type="ECO:0000313" key="3">
    <source>
        <dbReference type="Proteomes" id="UP000766336"/>
    </source>
</evidence>
<comment type="caution">
    <text evidence="2">The sequence shown here is derived from an EMBL/GenBank/DDBJ whole genome shotgun (WGS) entry which is preliminary data.</text>
</comment>
<dbReference type="Proteomes" id="UP000766336">
    <property type="component" value="Unassembled WGS sequence"/>
</dbReference>
<dbReference type="EMBL" id="JAHCDA010000002">
    <property type="protein sequence ID" value="MBS7812083.1"/>
    <property type="molecule type" value="Genomic_DNA"/>
</dbReference>